<organism evidence="1 2">
    <name type="scientific">Acinetobacter bereziniae NIPH 3</name>
    <dbReference type="NCBI Taxonomy" id="1217651"/>
    <lineage>
        <taxon>Bacteria</taxon>
        <taxon>Pseudomonadati</taxon>
        <taxon>Pseudomonadota</taxon>
        <taxon>Gammaproteobacteria</taxon>
        <taxon>Moraxellales</taxon>
        <taxon>Moraxellaceae</taxon>
        <taxon>Acinetobacter</taxon>
    </lineage>
</organism>
<protein>
    <submittedName>
        <fullName evidence="1">Uncharacterized protein</fullName>
    </submittedName>
</protein>
<dbReference type="AlphaFoldDB" id="N8YUA4"/>
<dbReference type="HOGENOM" id="CLU_079812_0_0_6"/>
<comment type="caution">
    <text evidence="1">The sequence shown here is derived from an EMBL/GenBank/DDBJ whole genome shotgun (WGS) entry which is preliminary data.</text>
</comment>
<accession>N8YUA4</accession>
<name>N8YUA4_ACIBZ</name>
<dbReference type="RefSeq" id="WP_004828750.1">
    <property type="nucleotide sequence ID" value="NZ_KB849466.1"/>
</dbReference>
<sequence>MNFKSIESKFKKNSVKSDLVRAYWSQVRFCPDLVSNEQIAIGIFANLDGINHVRFIEDFSRLECAYGSEIVEYTKNCIEIFEDFIHQNYELSFSKQLIIEKRGLVQGSDINQILEELLEKTVPLSHHHSSTQKSQVFKTVKTVTFKSDVKSYVKRKIGEAYKDVFNDEATLVGNEDVGFRRLNISLQDKKNNKIGDMVSSVYATPEKIEINCLKSLDNLGRAKNYLESIKDTKLFMLLPNQFNLDLMTKAEQTKRKNIISDFRWRLGCEGIKLSESDSSEELSEEVISWSNLNPNLTLV</sequence>
<dbReference type="PATRIC" id="fig|1217651.3.peg.854"/>
<reference evidence="1 2" key="1">
    <citation type="submission" date="2013-02" db="EMBL/GenBank/DDBJ databases">
        <title>The Genome Sequence of Acinetobacter bereziniae NIPH 3.</title>
        <authorList>
            <consortium name="The Broad Institute Genome Sequencing Platform"/>
            <consortium name="The Broad Institute Genome Sequencing Center for Infectious Disease"/>
            <person name="Cerqueira G."/>
            <person name="Feldgarden M."/>
            <person name="Courvalin P."/>
            <person name="Perichon B."/>
            <person name="Grillot-Courvalin C."/>
            <person name="Clermont D."/>
            <person name="Rocha E."/>
            <person name="Yoon E.-J."/>
            <person name="Nemec A."/>
            <person name="Walker B."/>
            <person name="Young S.K."/>
            <person name="Zeng Q."/>
            <person name="Gargeya S."/>
            <person name="Fitzgerald M."/>
            <person name="Haas B."/>
            <person name="Abouelleil A."/>
            <person name="Alvarado L."/>
            <person name="Arachchi H.M."/>
            <person name="Berlin A.M."/>
            <person name="Chapman S.B."/>
            <person name="Dewar J."/>
            <person name="Goldberg J."/>
            <person name="Griggs A."/>
            <person name="Gujja S."/>
            <person name="Hansen M."/>
            <person name="Howarth C."/>
            <person name="Imamovic A."/>
            <person name="Larimer J."/>
            <person name="McCowan C."/>
            <person name="Murphy C."/>
            <person name="Neiman D."/>
            <person name="Pearson M."/>
            <person name="Priest M."/>
            <person name="Roberts A."/>
            <person name="Saif S."/>
            <person name="Shea T."/>
            <person name="Sisk P."/>
            <person name="Sykes S."/>
            <person name="Wortman J."/>
            <person name="Nusbaum C."/>
            <person name="Birren B."/>
        </authorList>
    </citation>
    <scope>NUCLEOTIDE SEQUENCE [LARGE SCALE GENOMIC DNA]</scope>
    <source>
        <strain evidence="1 2">NIPH 3</strain>
    </source>
</reference>
<proteinExistence type="predicted"/>
<gene>
    <name evidence="1" type="ORF">F963_00882</name>
</gene>
<evidence type="ECO:0000313" key="2">
    <source>
        <dbReference type="Proteomes" id="UP000013270"/>
    </source>
</evidence>
<dbReference type="EMBL" id="APPK01000020">
    <property type="protein sequence ID" value="ENV23098.1"/>
    <property type="molecule type" value="Genomic_DNA"/>
</dbReference>
<dbReference type="Proteomes" id="UP000013270">
    <property type="component" value="Unassembled WGS sequence"/>
</dbReference>
<evidence type="ECO:0000313" key="1">
    <source>
        <dbReference type="EMBL" id="ENV23098.1"/>
    </source>
</evidence>